<accession>A0ABM7LX21</accession>
<gene>
    <name evidence="2" type="ORF">Aiant_45530</name>
</gene>
<feature type="region of interest" description="Disordered" evidence="1">
    <location>
        <begin position="1"/>
        <end position="25"/>
    </location>
</feature>
<sequence length="94" mass="9942">MAPLPTITKTAKPPKEPTDTLPENGWVTGMVTKGGTGPCYGLSTDEGTVYALYSSEGIKLEDGARVKVKLEPSLLKIYCGPGELMTMLEAKPIG</sequence>
<proteinExistence type="predicted"/>
<name>A0ABM7LX21_9ACTN</name>
<evidence type="ECO:0000313" key="2">
    <source>
        <dbReference type="EMBL" id="BCJ43896.1"/>
    </source>
</evidence>
<dbReference type="EMBL" id="AP023356">
    <property type="protein sequence ID" value="BCJ43896.1"/>
    <property type="molecule type" value="Genomic_DNA"/>
</dbReference>
<dbReference type="Proteomes" id="UP000676967">
    <property type="component" value="Chromosome"/>
</dbReference>
<organism evidence="2 3">
    <name type="scientific">Actinoplanes ianthinogenes</name>
    <dbReference type="NCBI Taxonomy" id="122358"/>
    <lineage>
        <taxon>Bacteria</taxon>
        <taxon>Bacillati</taxon>
        <taxon>Actinomycetota</taxon>
        <taxon>Actinomycetes</taxon>
        <taxon>Micromonosporales</taxon>
        <taxon>Micromonosporaceae</taxon>
        <taxon>Actinoplanes</taxon>
    </lineage>
</organism>
<keyword evidence="3" id="KW-1185">Reference proteome</keyword>
<evidence type="ECO:0000313" key="3">
    <source>
        <dbReference type="Proteomes" id="UP000676967"/>
    </source>
</evidence>
<protein>
    <submittedName>
        <fullName evidence="2">Uncharacterized protein</fullName>
    </submittedName>
</protein>
<reference evidence="2 3" key="1">
    <citation type="submission" date="2020-08" db="EMBL/GenBank/DDBJ databases">
        <title>Whole genome shotgun sequence of Actinoplanes ianthinogenes NBRC 13996.</title>
        <authorList>
            <person name="Komaki H."/>
            <person name="Tamura T."/>
        </authorList>
    </citation>
    <scope>NUCLEOTIDE SEQUENCE [LARGE SCALE GENOMIC DNA]</scope>
    <source>
        <strain evidence="2 3">NBRC 13996</strain>
    </source>
</reference>
<evidence type="ECO:0000256" key="1">
    <source>
        <dbReference type="SAM" id="MobiDB-lite"/>
    </source>
</evidence>